<reference evidence="2" key="1">
    <citation type="submission" date="2023-07" db="EMBL/GenBank/DDBJ databases">
        <authorList>
            <person name="Kim M.K."/>
        </authorList>
    </citation>
    <scope>NUCLEOTIDE SEQUENCE</scope>
    <source>
        <strain evidence="2">ASUV-10-1</strain>
    </source>
</reference>
<name>A0ABT9BB12_9BACT</name>
<dbReference type="RefSeq" id="WP_305006761.1">
    <property type="nucleotide sequence ID" value="NZ_JAUQSY010000007.1"/>
</dbReference>
<evidence type="ECO:0008006" key="4">
    <source>
        <dbReference type="Google" id="ProtNLM"/>
    </source>
</evidence>
<comment type="caution">
    <text evidence="2">The sequence shown here is derived from an EMBL/GenBank/DDBJ whole genome shotgun (WGS) entry which is preliminary data.</text>
</comment>
<dbReference type="Proteomes" id="UP001176429">
    <property type="component" value="Unassembled WGS sequence"/>
</dbReference>
<gene>
    <name evidence="2" type="ORF">Q5H93_11975</name>
</gene>
<feature type="signal peptide" evidence="1">
    <location>
        <begin position="1"/>
        <end position="24"/>
    </location>
</feature>
<organism evidence="2 3">
    <name type="scientific">Hymenobacter aranciens</name>
    <dbReference type="NCBI Taxonomy" id="3063996"/>
    <lineage>
        <taxon>Bacteria</taxon>
        <taxon>Pseudomonadati</taxon>
        <taxon>Bacteroidota</taxon>
        <taxon>Cytophagia</taxon>
        <taxon>Cytophagales</taxon>
        <taxon>Hymenobacteraceae</taxon>
        <taxon>Hymenobacter</taxon>
    </lineage>
</organism>
<sequence length="217" mass="24055">MNNFLVQSKKGLLCGLILALLVAACTEREESGLTRVRGQVVLADSNTPVPTPPPVQVWAQATGGMIGSAYAPVGAPHATDEQGKFDFSFPAEGGQQYVLRAAEGRLGYYTDWNLARALRKGEENEVRLPVYAPAWIRLDLVDEPPRSRVWMFFSGFGGGGLTVPYPRDTTLIFPYLTGPGKESFIFWAIKDTLGRETEYRRTFIQPPLDTQRVRIAF</sequence>
<proteinExistence type="predicted"/>
<evidence type="ECO:0000313" key="3">
    <source>
        <dbReference type="Proteomes" id="UP001176429"/>
    </source>
</evidence>
<keyword evidence="1" id="KW-0732">Signal</keyword>
<accession>A0ABT9BB12</accession>
<protein>
    <recommendedName>
        <fullName evidence="4">Carboxypeptidase regulatory-like domain-containing protein</fullName>
    </recommendedName>
</protein>
<feature type="chain" id="PRO_5046666240" description="Carboxypeptidase regulatory-like domain-containing protein" evidence="1">
    <location>
        <begin position="25"/>
        <end position="217"/>
    </location>
</feature>
<dbReference type="EMBL" id="JAUQSY010000007">
    <property type="protein sequence ID" value="MDO7875451.1"/>
    <property type="molecule type" value="Genomic_DNA"/>
</dbReference>
<evidence type="ECO:0000256" key="1">
    <source>
        <dbReference type="SAM" id="SignalP"/>
    </source>
</evidence>
<evidence type="ECO:0000313" key="2">
    <source>
        <dbReference type="EMBL" id="MDO7875451.1"/>
    </source>
</evidence>
<keyword evidence="3" id="KW-1185">Reference proteome</keyword>